<gene>
    <name evidence="2" type="ORF">BI364_07875</name>
</gene>
<evidence type="ECO:0000256" key="1">
    <source>
        <dbReference type="SAM" id="MobiDB-lite"/>
    </source>
</evidence>
<dbReference type="KEGG" id="aprs:BI364_07875"/>
<name>A0A1D8IN45_9GAMM</name>
<dbReference type="EMBL" id="CP017415">
    <property type="protein sequence ID" value="AOU97893.1"/>
    <property type="molecule type" value="Genomic_DNA"/>
</dbReference>
<dbReference type="InterPro" id="IPR018636">
    <property type="entry name" value="DUF2058"/>
</dbReference>
<feature type="compositionally biased region" description="Low complexity" evidence="1">
    <location>
        <begin position="41"/>
        <end position="50"/>
    </location>
</feature>
<evidence type="ECO:0000313" key="3">
    <source>
        <dbReference type="Proteomes" id="UP000095401"/>
    </source>
</evidence>
<dbReference type="AlphaFoldDB" id="A0A1D8IN45"/>
<accession>A0A1D8IN45</accession>
<dbReference type="RefSeq" id="WP_070078269.1">
    <property type="nucleotide sequence ID" value="NZ_CP017415.1"/>
</dbReference>
<feature type="region of interest" description="Disordered" evidence="1">
    <location>
        <begin position="16"/>
        <end position="60"/>
    </location>
</feature>
<evidence type="ECO:0008006" key="4">
    <source>
        <dbReference type="Google" id="ProtNLM"/>
    </source>
</evidence>
<protein>
    <recommendedName>
        <fullName evidence="4">Nucleoprotein/polynucleotide-associated enzyme</fullName>
    </recommendedName>
</protein>
<dbReference type="Pfam" id="PF09831">
    <property type="entry name" value="DUF2058"/>
    <property type="match status" value="1"/>
</dbReference>
<keyword evidence="3" id="KW-1185">Reference proteome</keyword>
<feature type="compositionally biased region" description="Basic and acidic residues" evidence="1">
    <location>
        <begin position="51"/>
        <end position="60"/>
    </location>
</feature>
<evidence type="ECO:0000313" key="2">
    <source>
        <dbReference type="EMBL" id="AOU97893.1"/>
    </source>
</evidence>
<reference evidence="3" key="1">
    <citation type="submission" date="2016-09" db="EMBL/GenBank/DDBJ databases">
        <title>Acidihalobacter prosperus F5.</title>
        <authorList>
            <person name="Khaleque H.N."/>
            <person name="Ramsay J.P."/>
            <person name="Kaksonen A.H."/>
            <person name="Boxall N.J."/>
            <person name="Watkin E.L.J."/>
        </authorList>
    </citation>
    <scope>NUCLEOTIDE SEQUENCE [LARGE SCALE GENOMIC DNA]</scope>
    <source>
        <strain evidence="3">F5</strain>
    </source>
</reference>
<proteinExistence type="predicted"/>
<dbReference type="Proteomes" id="UP000095401">
    <property type="component" value="Chromosome"/>
</dbReference>
<sequence>MAGSLFDQLKKAGLVDEKKGKQLKKQQHQQLKQGKKHSDAASEAARLAAEAAREKQARDRELNQARQAQLAAKAEQAALRQMIEANALADWEGDVEYHFVDGGKIKKLLVTRPIHAQLAAGTLRIARHAGGYTLITAATAEKIAQRDEGVLIQLADAGESISSEDQAHYARFEVPDDLMW</sequence>
<organism evidence="2 3">
    <name type="scientific">Acidihalobacter yilgarnensis</name>
    <dbReference type="NCBI Taxonomy" id="2819280"/>
    <lineage>
        <taxon>Bacteria</taxon>
        <taxon>Pseudomonadati</taxon>
        <taxon>Pseudomonadota</taxon>
        <taxon>Gammaproteobacteria</taxon>
        <taxon>Chromatiales</taxon>
        <taxon>Ectothiorhodospiraceae</taxon>
        <taxon>Acidihalobacter</taxon>
    </lineage>
</organism>